<evidence type="ECO:0000256" key="4">
    <source>
        <dbReference type="ARBA" id="ARBA00022679"/>
    </source>
</evidence>
<proteinExistence type="predicted"/>
<dbReference type="KEGG" id="tid:Thein_0411"/>
<dbReference type="PROSITE" id="PS50112">
    <property type="entry name" value="PAS"/>
    <property type="match status" value="1"/>
</dbReference>
<dbReference type="Gene3D" id="1.10.287.130">
    <property type="match status" value="1"/>
</dbReference>
<evidence type="ECO:0000313" key="13">
    <source>
        <dbReference type="EMBL" id="AEH44293.1"/>
    </source>
</evidence>
<dbReference type="Gene3D" id="3.30.450.20">
    <property type="entry name" value="PAS domain"/>
    <property type="match status" value="1"/>
</dbReference>
<accession>F8AAM1</accession>
<dbReference type="InterPro" id="IPR000700">
    <property type="entry name" value="PAS-assoc_C"/>
</dbReference>
<dbReference type="SUPFAM" id="SSF55874">
    <property type="entry name" value="ATPase domain of HSP90 chaperone/DNA topoisomerase II/histidine kinase"/>
    <property type="match status" value="1"/>
</dbReference>
<dbReference type="InterPro" id="IPR036890">
    <property type="entry name" value="HATPase_C_sf"/>
</dbReference>
<evidence type="ECO:0000256" key="8">
    <source>
        <dbReference type="ARBA" id="ARBA00023012"/>
    </source>
</evidence>
<dbReference type="EC" id="2.7.13.3" evidence="2"/>
<dbReference type="Proteomes" id="UP000006793">
    <property type="component" value="Chromosome"/>
</dbReference>
<dbReference type="PRINTS" id="PR00344">
    <property type="entry name" value="BCTRLSENSOR"/>
</dbReference>
<dbReference type="STRING" id="667014.Thein_0411"/>
<evidence type="ECO:0000256" key="7">
    <source>
        <dbReference type="ARBA" id="ARBA00022840"/>
    </source>
</evidence>
<keyword evidence="3" id="KW-0597">Phosphoprotein</keyword>
<dbReference type="HOGENOM" id="CLU_018965_0_0_0"/>
<dbReference type="InParanoid" id="F8AAM1"/>
<dbReference type="SUPFAM" id="SSF47384">
    <property type="entry name" value="Homodimeric domain of signal transducing histidine kinase"/>
    <property type="match status" value="1"/>
</dbReference>
<dbReference type="CDD" id="cd00130">
    <property type="entry name" value="PAS"/>
    <property type="match status" value="1"/>
</dbReference>
<dbReference type="GO" id="GO:0005524">
    <property type="term" value="F:ATP binding"/>
    <property type="evidence" value="ECO:0007669"/>
    <property type="project" value="UniProtKB-KW"/>
</dbReference>
<keyword evidence="14" id="KW-1185">Reference proteome</keyword>
<dbReference type="PROSITE" id="PS50113">
    <property type="entry name" value="PAC"/>
    <property type="match status" value="1"/>
</dbReference>
<dbReference type="NCBIfam" id="TIGR00229">
    <property type="entry name" value="sensory_box"/>
    <property type="match status" value="1"/>
</dbReference>
<dbReference type="PROSITE" id="PS50109">
    <property type="entry name" value="HIS_KIN"/>
    <property type="match status" value="1"/>
</dbReference>
<dbReference type="SMART" id="SM00091">
    <property type="entry name" value="PAS"/>
    <property type="match status" value="1"/>
</dbReference>
<dbReference type="InterPro" id="IPR003661">
    <property type="entry name" value="HisK_dim/P_dom"/>
</dbReference>
<feature type="transmembrane region" description="Helical" evidence="9">
    <location>
        <begin position="208"/>
        <end position="230"/>
    </location>
</feature>
<dbReference type="eggNOG" id="COG4191">
    <property type="taxonomic scope" value="Bacteria"/>
</dbReference>
<evidence type="ECO:0000259" key="10">
    <source>
        <dbReference type="PROSITE" id="PS50109"/>
    </source>
</evidence>
<keyword evidence="9" id="KW-1133">Transmembrane helix</keyword>
<dbReference type="EMBL" id="CP002683">
    <property type="protein sequence ID" value="AEH44293.1"/>
    <property type="molecule type" value="Genomic_DNA"/>
</dbReference>
<keyword evidence="4" id="KW-0808">Transferase</keyword>
<dbReference type="AlphaFoldDB" id="F8AAM1"/>
<dbReference type="InterPro" id="IPR000014">
    <property type="entry name" value="PAS"/>
</dbReference>
<evidence type="ECO:0000256" key="1">
    <source>
        <dbReference type="ARBA" id="ARBA00000085"/>
    </source>
</evidence>
<dbReference type="InterPro" id="IPR036097">
    <property type="entry name" value="HisK_dim/P_sf"/>
</dbReference>
<keyword evidence="8" id="KW-0902">Two-component regulatory system</keyword>
<evidence type="ECO:0000256" key="3">
    <source>
        <dbReference type="ARBA" id="ARBA00022553"/>
    </source>
</evidence>
<keyword evidence="7" id="KW-0067">ATP-binding</keyword>
<evidence type="ECO:0000313" key="14">
    <source>
        <dbReference type="Proteomes" id="UP000006793"/>
    </source>
</evidence>
<dbReference type="InterPro" id="IPR035965">
    <property type="entry name" value="PAS-like_dom_sf"/>
</dbReference>
<keyword evidence="9" id="KW-0472">Membrane</keyword>
<dbReference type="GO" id="GO:0000155">
    <property type="term" value="F:phosphorelay sensor kinase activity"/>
    <property type="evidence" value="ECO:0007669"/>
    <property type="project" value="InterPro"/>
</dbReference>
<feature type="domain" description="PAS" evidence="11">
    <location>
        <begin position="287"/>
        <end position="328"/>
    </location>
</feature>
<evidence type="ECO:0000256" key="2">
    <source>
        <dbReference type="ARBA" id="ARBA00012438"/>
    </source>
</evidence>
<organism evidence="13 14">
    <name type="scientific">Thermodesulfatator indicus (strain DSM 15286 / JCM 11887 / CIR29812)</name>
    <dbReference type="NCBI Taxonomy" id="667014"/>
    <lineage>
        <taxon>Bacteria</taxon>
        <taxon>Pseudomonadati</taxon>
        <taxon>Thermodesulfobacteriota</taxon>
        <taxon>Thermodesulfobacteria</taxon>
        <taxon>Thermodesulfobacteriales</taxon>
        <taxon>Thermodesulfatatoraceae</taxon>
        <taxon>Thermodesulfatator</taxon>
    </lineage>
</organism>
<dbReference type="PaxDb" id="667014-Thein_0411"/>
<dbReference type="SMART" id="SM00388">
    <property type="entry name" value="HisKA"/>
    <property type="match status" value="1"/>
</dbReference>
<reference evidence="13 14" key="2">
    <citation type="journal article" date="2012" name="Stand. Genomic Sci.">
        <title>Complete genome sequence of the thermophilic sulfate-reducing ocean bacterium Thermodesulfatator indicus type strain (CIR29812(T)).</title>
        <authorList>
            <person name="Anderson I."/>
            <person name="Saunders E."/>
            <person name="Lapidus A."/>
            <person name="Nolan M."/>
            <person name="Lucas S."/>
            <person name="Tice H."/>
            <person name="Del Rio T.G."/>
            <person name="Cheng J.F."/>
            <person name="Han C."/>
            <person name="Tapia R."/>
            <person name="Goodwin L.A."/>
            <person name="Pitluck S."/>
            <person name="Liolios K."/>
            <person name="Mavromatis K."/>
            <person name="Pagani I."/>
            <person name="Ivanova N."/>
            <person name="Mikhailova N."/>
            <person name="Pati A."/>
            <person name="Chen A."/>
            <person name="Palaniappan K."/>
            <person name="Land M."/>
            <person name="Hauser L."/>
            <person name="Jeffries C.D."/>
            <person name="Chang Y.J."/>
            <person name="Brambilla E.M."/>
            <person name="Rohde M."/>
            <person name="Spring S."/>
            <person name="Goker M."/>
            <person name="Detter J.C."/>
            <person name="Woyke T."/>
            <person name="Bristow J."/>
            <person name="Eisen J.A."/>
            <person name="Markowitz V."/>
            <person name="Hugenholtz P."/>
            <person name="Kyrpides N.C."/>
            <person name="Klenk H.P."/>
        </authorList>
    </citation>
    <scope>NUCLEOTIDE SEQUENCE [LARGE SCALE GENOMIC DNA]</scope>
    <source>
        <strain evidence="14">DSM 15286 / JCM 11887 / CIR29812</strain>
    </source>
</reference>
<keyword evidence="5" id="KW-0547">Nucleotide-binding</keyword>
<keyword evidence="9" id="KW-0812">Transmembrane</keyword>
<dbReference type="OrthoDB" id="9805967at2"/>
<dbReference type="Pfam" id="PF02518">
    <property type="entry name" value="HATPase_c"/>
    <property type="match status" value="1"/>
</dbReference>
<name>F8AAM1_THEID</name>
<gene>
    <name evidence="13" type="ordered locus">Thein_0411</name>
</gene>
<evidence type="ECO:0000256" key="5">
    <source>
        <dbReference type="ARBA" id="ARBA00022741"/>
    </source>
</evidence>
<feature type="transmembrane region" description="Helical" evidence="9">
    <location>
        <begin position="9"/>
        <end position="28"/>
    </location>
</feature>
<dbReference type="FunCoup" id="F8AAM1">
    <property type="interactions" value="236"/>
</dbReference>
<comment type="catalytic activity">
    <reaction evidence="1">
        <text>ATP + protein L-histidine = ADP + protein N-phospho-L-histidine.</text>
        <dbReference type="EC" id="2.7.13.3"/>
    </reaction>
</comment>
<keyword evidence="6 13" id="KW-0418">Kinase</keyword>
<dbReference type="Gene3D" id="3.30.565.10">
    <property type="entry name" value="Histidine kinase-like ATPase, C-terminal domain"/>
    <property type="match status" value="1"/>
</dbReference>
<sequence>MLKLLRQSWLVIFLLPLAASICLFYYSYQRSQIIEQADKETEIFIVTAEATRLYVKEVLRPKMYKIFSDERFIPEAMSTSHVGREIMKRIGKYFPYMEYKRAALNPRNPINKADILEIKIIDEFKHSNVKEITKLLDRKGTIYFGRFRPIYAEKSCLKCHGDPRKAPRELIKIYGNTGGYYYKPGQIVAIDAVYIPIGPALVTLKKQVLSSFLFGVGLLIFLVFSVRLLLQYEFLPSLRKLSVYLSSIIHTEKFKNLSVDDNVERITSSLEDLALEVKRIHTELQKSEQKYRSLFESSQDAILMWNRENKLVDINPAGLKFFGFISKEEALGIETIEQLFWDHQDAIAFISKLVEKSQIKDWETIVVNREGKRFQVLVTASKAIEVNGLTLYVGLFRDITEKKLIEKHIITTEKLAAVGQLAAGLAHEINNSLSVIKCYANLLAKTNSKDEQALKDLETIKKHVKMCQDILQNLLNFSRPTEYKKVKANINDIIKEVAELFATRLQKRKINLYLDLSPELPALWVDWDKIKQVFMNMLLNALQAIEQKGEIKVSTHFDKVKNRVIIKISDTGCGIPETIIDKIFDPFFTTKAPGEGTGLGLSVSYGIVKDHGGQIFVESRPGEGTIFTIILPVETNDERNHPYS</sequence>
<reference evidence="14" key="1">
    <citation type="submission" date="2011-04" db="EMBL/GenBank/DDBJ databases">
        <title>The complete genome of Thermodesulfatator indicus DSM 15286.</title>
        <authorList>
            <person name="Lucas S."/>
            <person name="Copeland A."/>
            <person name="Lapidus A."/>
            <person name="Bruce D."/>
            <person name="Goodwin L."/>
            <person name="Pitluck S."/>
            <person name="Peters L."/>
            <person name="Kyrpides N."/>
            <person name="Mavromatis K."/>
            <person name="Pagani I."/>
            <person name="Ivanova N."/>
            <person name="Saunders L."/>
            <person name="Detter J.C."/>
            <person name="Tapia R."/>
            <person name="Han C."/>
            <person name="Land M."/>
            <person name="Hauser L."/>
            <person name="Markowitz V."/>
            <person name="Cheng J.-F."/>
            <person name="Hugenholtz P."/>
            <person name="Woyke T."/>
            <person name="Wu D."/>
            <person name="Spring S."/>
            <person name="Schroeder M."/>
            <person name="Brambilla E."/>
            <person name="Klenk H.-P."/>
            <person name="Eisen J.A."/>
        </authorList>
    </citation>
    <scope>NUCLEOTIDE SEQUENCE [LARGE SCALE GENOMIC DNA]</scope>
    <source>
        <strain evidence="14">DSM 15286 / JCM 11887 / CIR29812</strain>
    </source>
</reference>
<dbReference type="Pfam" id="PF11845">
    <property type="entry name" value="Tll0287-like"/>
    <property type="match status" value="1"/>
</dbReference>
<dbReference type="InterPro" id="IPR004358">
    <property type="entry name" value="Sig_transdc_His_kin-like_C"/>
</dbReference>
<dbReference type="Pfam" id="PF00512">
    <property type="entry name" value="HisKA"/>
    <property type="match status" value="1"/>
</dbReference>
<dbReference type="SMART" id="SM00387">
    <property type="entry name" value="HATPase_c"/>
    <property type="match status" value="1"/>
</dbReference>
<dbReference type="PANTHER" id="PTHR43065:SF46">
    <property type="entry name" value="C4-DICARBOXYLATE TRANSPORT SENSOR PROTEIN DCTB"/>
    <property type="match status" value="1"/>
</dbReference>
<dbReference type="RefSeq" id="WP_013907039.1">
    <property type="nucleotide sequence ID" value="NC_015681.1"/>
</dbReference>
<dbReference type="InterPro" id="IPR003594">
    <property type="entry name" value="HATPase_dom"/>
</dbReference>
<evidence type="ECO:0000259" key="11">
    <source>
        <dbReference type="PROSITE" id="PS50112"/>
    </source>
</evidence>
<dbReference type="InterPro" id="IPR021796">
    <property type="entry name" value="Tll0287-like_dom"/>
</dbReference>
<feature type="domain" description="Histidine kinase" evidence="10">
    <location>
        <begin position="424"/>
        <end position="635"/>
    </location>
</feature>
<dbReference type="Pfam" id="PF13426">
    <property type="entry name" value="PAS_9"/>
    <property type="match status" value="1"/>
</dbReference>
<dbReference type="SUPFAM" id="SSF55785">
    <property type="entry name" value="PYP-like sensor domain (PAS domain)"/>
    <property type="match status" value="1"/>
</dbReference>
<dbReference type="CDD" id="cd00082">
    <property type="entry name" value="HisKA"/>
    <property type="match status" value="1"/>
</dbReference>
<dbReference type="PANTHER" id="PTHR43065">
    <property type="entry name" value="SENSOR HISTIDINE KINASE"/>
    <property type="match status" value="1"/>
</dbReference>
<evidence type="ECO:0000259" key="12">
    <source>
        <dbReference type="PROSITE" id="PS50113"/>
    </source>
</evidence>
<evidence type="ECO:0000256" key="6">
    <source>
        <dbReference type="ARBA" id="ARBA00022777"/>
    </source>
</evidence>
<feature type="domain" description="PAC" evidence="12">
    <location>
        <begin position="360"/>
        <end position="411"/>
    </location>
</feature>
<evidence type="ECO:0000256" key="9">
    <source>
        <dbReference type="SAM" id="Phobius"/>
    </source>
</evidence>
<protein>
    <recommendedName>
        <fullName evidence="2">histidine kinase</fullName>
        <ecNumber evidence="2">2.7.13.3</ecNumber>
    </recommendedName>
</protein>
<dbReference type="InterPro" id="IPR005467">
    <property type="entry name" value="His_kinase_dom"/>
</dbReference>